<dbReference type="CDD" id="cd00090">
    <property type="entry name" value="HTH_ARSR"/>
    <property type="match status" value="1"/>
</dbReference>
<organism evidence="1 2">
    <name type="scientific">Halosimplex litoreum</name>
    <dbReference type="NCBI Taxonomy" id="1198301"/>
    <lineage>
        <taxon>Archaea</taxon>
        <taxon>Methanobacteriati</taxon>
        <taxon>Methanobacteriota</taxon>
        <taxon>Stenosarchaea group</taxon>
        <taxon>Halobacteria</taxon>
        <taxon>Halobacteriales</taxon>
        <taxon>Haloarculaceae</taxon>
        <taxon>Halosimplex</taxon>
    </lineage>
</organism>
<dbReference type="Proteomes" id="UP000595001">
    <property type="component" value="Chromosome"/>
</dbReference>
<dbReference type="AlphaFoldDB" id="A0A7T3KWF3"/>
<dbReference type="InterPro" id="IPR036388">
    <property type="entry name" value="WH-like_DNA-bd_sf"/>
</dbReference>
<sequence length="117" mass="13481">MSDDRDEAELLALLEDEYARAILAATSAKPMPVDTLSDRCDASESTIYRRVDRLKEHDLVEEQTEFDPGGHHYSVYASRLRGVNVTFEDGEWSVELDRRPASEEDVADRFTRMWQDL</sequence>
<dbReference type="InterPro" id="IPR011991">
    <property type="entry name" value="ArsR-like_HTH"/>
</dbReference>
<dbReference type="RefSeq" id="WP_198062647.1">
    <property type="nucleotide sequence ID" value="NZ_CP065856.1"/>
</dbReference>
<dbReference type="InterPro" id="IPR036390">
    <property type="entry name" value="WH_DNA-bd_sf"/>
</dbReference>
<reference evidence="1 2" key="1">
    <citation type="submission" date="2020-12" db="EMBL/GenBank/DDBJ databases">
        <title>Halosimplex halophilum sp. nov. and Halosimplex salinum sp. nov., two new members of the genus Halosimplex.</title>
        <authorList>
            <person name="Cui H.L."/>
        </authorList>
    </citation>
    <scope>NUCLEOTIDE SEQUENCE [LARGE SCALE GENOMIC DNA]</scope>
    <source>
        <strain evidence="1 2">YGH94</strain>
    </source>
</reference>
<dbReference type="Pfam" id="PF12840">
    <property type="entry name" value="HTH_20"/>
    <property type="match status" value="1"/>
</dbReference>
<name>A0A7T3KWF3_9EURY</name>
<accession>A0A7T3KWF3</accession>
<evidence type="ECO:0000313" key="2">
    <source>
        <dbReference type="Proteomes" id="UP000595001"/>
    </source>
</evidence>
<dbReference type="Gene3D" id="1.10.10.10">
    <property type="entry name" value="Winged helix-like DNA-binding domain superfamily/Winged helix DNA-binding domain"/>
    <property type="match status" value="1"/>
</dbReference>
<dbReference type="SUPFAM" id="SSF46785">
    <property type="entry name" value="Winged helix' DNA-binding domain"/>
    <property type="match status" value="1"/>
</dbReference>
<dbReference type="KEGG" id="hlt:I7X12_04360"/>
<dbReference type="OrthoDB" id="290446at2157"/>
<protein>
    <submittedName>
        <fullName evidence="1">Helix-turn-helix transcriptional regulator</fullName>
    </submittedName>
</protein>
<dbReference type="GeneID" id="60587699"/>
<proteinExistence type="predicted"/>
<keyword evidence="2" id="KW-1185">Reference proteome</keyword>
<evidence type="ECO:0000313" key="1">
    <source>
        <dbReference type="EMBL" id="QPV63870.1"/>
    </source>
</evidence>
<dbReference type="EMBL" id="CP065856">
    <property type="protein sequence ID" value="QPV63870.1"/>
    <property type="molecule type" value="Genomic_DNA"/>
</dbReference>
<gene>
    <name evidence="1" type="ORF">I7X12_04360</name>
</gene>